<dbReference type="GO" id="GO:0003677">
    <property type="term" value="F:DNA binding"/>
    <property type="evidence" value="ECO:0007669"/>
    <property type="project" value="UniProtKB-KW"/>
</dbReference>
<evidence type="ECO:0000256" key="1">
    <source>
        <dbReference type="ARBA" id="ARBA00023015"/>
    </source>
</evidence>
<dbReference type="PROSITE" id="PS50042">
    <property type="entry name" value="CNMP_BINDING_3"/>
    <property type="match status" value="1"/>
</dbReference>
<dbReference type="InterPro" id="IPR000595">
    <property type="entry name" value="cNMP-bd_dom"/>
</dbReference>
<keyword evidence="3" id="KW-0804">Transcription</keyword>
<evidence type="ECO:0000256" key="2">
    <source>
        <dbReference type="ARBA" id="ARBA00023125"/>
    </source>
</evidence>
<dbReference type="Pfam" id="PF13545">
    <property type="entry name" value="HTH_Crp_2"/>
    <property type="match status" value="1"/>
</dbReference>
<gene>
    <name evidence="6" type="ORF">SAMN02745116_02306</name>
</gene>
<dbReference type="AlphaFoldDB" id="A0A1T4QSS5"/>
<dbReference type="GO" id="GO:0016301">
    <property type="term" value="F:kinase activity"/>
    <property type="evidence" value="ECO:0007669"/>
    <property type="project" value="UniProtKB-KW"/>
</dbReference>
<keyword evidence="1" id="KW-0805">Transcription regulation</keyword>
<evidence type="ECO:0000259" key="5">
    <source>
        <dbReference type="PROSITE" id="PS51063"/>
    </source>
</evidence>
<evidence type="ECO:0000259" key="4">
    <source>
        <dbReference type="PROSITE" id="PS50042"/>
    </source>
</evidence>
<dbReference type="EMBL" id="FUXI01000033">
    <property type="protein sequence ID" value="SKA06802.1"/>
    <property type="molecule type" value="Genomic_DNA"/>
</dbReference>
<dbReference type="PANTHER" id="PTHR24567">
    <property type="entry name" value="CRP FAMILY TRANSCRIPTIONAL REGULATORY PROTEIN"/>
    <property type="match status" value="1"/>
</dbReference>
<dbReference type="CDD" id="cd00038">
    <property type="entry name" value="CAP_ED"/>
    <property type="match status" value="1"/>
</dbReference>
<accession>A0A1T4QSS5</accession>
<feature type="domain" description="Cyclic nucleotide-binding" evidence="4">
    <location>
        <begin position="20"/>
        <end position="123"/>
    </location>
</feature>
<keyword evidence="7" id="KW-1185">Reference proteome</keyword>
<evidence type="ECO:0000256" key="3">
    <source>
        <dbReference type="ARBA" id="ARBA00023163"/>
    </source>
</evidence>
<dbReference type="GO" id="GO:0003700">
    <property type="term" value="F:DNA-binding transcription factor activity"/>
    <property type="evidence" value="ECO:0007669"/>
    <property type="project" value="TreeGrafter"/>
</dbReference>
<keyword evidence="6" id="KW-0808">Transferase</keyword>
<dbReference type="InterPro" id="IPR014710">
    <property type="entry name" value="RmlC-like_jellyroll"/>
</dbReference>
<dbReference type="InterPro" id="IPR050397">
    <property type="entry name" value="Env_Response_Regulators"/>
</dbReference>
<organism evidence="6 7">
    <name type="scientific">Pilibacter termitis</name>
    <dbReference type="NCBI Taxonomy" id="263852"/>
    <lineage>
        <taxon>Bacteria</taxon>
        <taxon>Bacillati</taxon>
        <taxon>Bacillota</taxon>
        <taxon>Bacilli</taxon>
        <taxon>Lactobacillales</taxon>
        <taxon>Enterococcaceae</taxon>
        <taxon>Pilibacter</taxon>
    </lineage>
</organism>
<proteinExistence type="predicted"/>
<dbReference type="RefSeq" id="WP_144399589.1">
    <property type="nucleotide sequence ID" value="NZ_FUXI01000033.1"/>
</dbReference>
<dbReference type="Proteomes" id="UP000190328">
    <property type="component" value="Unassembled WGS sequence"/>
</dbReference>
<dbReference type="SMART" id="SM00100">
    <property type="entry name" value="cNMP"/>
    <property type="match status" value="1"/>
</dbReference>
<dbReference type="SUPFAM" id="SSF46785">
    <property type="entry name" value="Winged helix' DNA-binding domain"/>
    <property type="match status" value="1"/>
</dbReference>
<feature type="domain" description="HTH crp-type" evidence="5">
    <location>
        <begin position="154"/>
        <end position="227"/>
    </location>
</feature>
<reference evidence="6 7" key="1">
    <citation type="submission" date="2017-02" db="EMBL/GenBank/DDBJ databases">
        <authorList>
            <person name="Peterson S.W."/>
        </authorList>
    </citation>
    <scope>NUCLEOTIDE SEQUENCE [LARGE SCALE GENOMIC DNA]</scope>
    <source>
        <strain evidence="6 7">ATCC BAA-1030</strain>
    </source>
</reference>
<dbReference type="SUPFAM" id="SSF51206">
    <property type="entry name" value="cAMP-binding domain-like"/>
    <property type="match status" value="1"/>
</dbReference>
<evidence type="ECO:0000313" key="7">
    <source>
        <dbReference type="Proteomes" id="UP000190328"/>
    </source>
</evidence>
<dbReference type="Gene3D" id="2.60.120.10">
    <property type="entry name" value="Jelly Rolls"/>
    <property type="match status" value="1"/>
</dbReference>
<dbReference type="InterPro" id="IPR036388">
    <property type="entry name" value="WH-like_DNA-bd_sf"/>
</dbReference>
<keyword evidence="2" id="KW-0238">DNA-binding</keyword>
<evidence type="ECO:0000313" key="6">
    <source>
        <dbReference type="EMBL" id="SKA06802.1"/>
    </source>
</evidence>
<dbReference type="GO" id="GO:0005829">
    <property type="term" value="C:cytosol"/>
    <property type="evidence" value="ECO:0007669"/>
    <property type="project" value="TreeGrafter"/>
</dbReference>
<name>A0A1T4QSS5_9ENTE</name>
<dbReference type="PROSITE" id="PS51063">
    <property type="entry name" value="HTH_CRP_2"/>
    <property type="match status" value="1"/>
</dbReference>
<dbReference type="STRING" id="263852.SAMN02745116_02306"/>
<dbReference type="InterPro" id="IPR018490">
    <property type="entry name" value="cNMP-bd_dom_sf"/>
</dbReference>
<sequence>MKTIDEKARINLRYVRYQDFFSTLTEEEFELLASVAQFRCYPAGQILFEEDDELQRVYYILEGMIRFERVDASDNHLFYDYIGQHNFFPISSIFTDETYTYRSVTRTKVRLLVFPRIVIEQVLAGNHQSLLDIAKTMAGLLERNEKRIQNVLNPNAQDRVRQSLIYLKDILATENAGDYTIPYPLTIKELATNSATSTETVRQTMNELVEKGLLQYESKLLIFPKKRLEDWE</sequence>
<dbReference type="Pfam" id="PF00027">
    <property type="entry name" value="cNMP_binding"/>
    <property type="match status" value="1"/>
</dbReference>
<dbReference type="OrthoDB" id="9810708at2"/>
<dbReference type="Gene3D" id="1.10.10.10">
    <property type="entry name" value="Winged helix-like DNA-binding domain superfamily/Winged helix DNA-binding domain"/>
    <property type="match status" value="1"/>
</dbReference>
<dbReference type="PANTHER" id="PTHR24567:SF74">
    <property type="entry name" value="HTH-TYPE TRANSCRIPTIONAL REGULATOR ARCR"/>
    <property type="match status" value="1"/>
</dbReference>
<protein>
    <submittedName>
        <fullName evidence="6">cAMP-binding domain of CRP or a regulatory subunit of cAMP-dependent protein kinases</fullName>
    </submittedName>
</protein>
<keyword evidence="6" id="KW-0418">Kinase</keyword>
<dbReference type="InterPro" id="IPR036390">
    <property type="entry name" value="WH_DNA-bd_sf"/>
</dbReference>
<dbReference type="InterPro" id="IPR012318">
    <property type="entry name" value="HTH_CRP"/>
</dbReference>